<dbReference type="PANTHER" id="PTHR30346">
    <property type="entry name" value="TRANSCRIPTIONAL DUAL REGULATOR HCAR-RELATED"/>
    <property type="match status" value="1"/>
</dbReference>
<keyword evidence="4" id="KW-0804">Transcription</keyword>
<keyword evidence="8" id="KW-1185">Reference proteome</keyword>
<keyword evidence="3 7" id="KW-0238">DNA-binding</keyword>
<dbReference type="Gene3D" id="3.40.190.290">
    <property type="match status" value="1"/>
</dbReference>
<evidence type="ECO:0000259" key="6">
    <source>
        <dbReference type="PROSITE" id="PS50931"/>
    </source>
</evidence>
<dbReference type="GO" id="GO:0032993">
    <property type="term" value="C:protein-DNA complex"/>
    <property type="evidence" value="ECO:0007669"/>
    <property type="project" value="TreeGrafter"/>
</dbReference>
<dbReference type="FunFam" id="1.10.10.10:FF:000001">
    <property type="entry name" value="LysR family transcriptional regulator"/>
    <property type="match status" value="1"/>
</dbReference>
<dbReference type="CDD" id="cd05466">
    <property type="entry name" value="PBP2_LTTR_substrate"/>
    <property type="match status" value="1"/>
</dbReference>
<evidence type="ECO:0000256" key="2">
    <source>
        <dbReference type="ARBA" id="ARBA00023015"/>
    </source>
</evidence>
<dbReference type="InterPro" id="IPR036390">
    <property type="entry name" value="WH_DNA-bd_sf"/>
</dbReference>
<proteinExistence type="inferred from homology"/>
<dbReference type="InterPro" id="IPR036388">
    <property type="entry name" value="WH-like_DNA-bd_sf"/>
</dbReference>
<dbReference type="Proteomes" id="UP000237983">
    <property type="component" value="Unassembled WGS sequence"/>
</dbReference>
<feature type="compositionally biased region" description="Low complexity" evidence="5">
    <location>
        <begin position="283"/>
        <end position="311"/>
    </location>
</feature>
<dbReference type="Gene3D" id="1.10.10.10">
    <property type="entry name" value="Winged helix-like DNA-binding domain superfamily/Winged helix DNA-binding domain"/>
    <property type="match status" value="1"/>
</dbReference>
<comment type="caution">
    <text evidence="7">The sequence shown here is derived from an EMBL/GenBank/DDBJ whole genome shotgun (WGS) entry which is preliminary data.</text>
</comment>
<dbReference type="AlphaFoldDB" id="A0A2T0VJW5"/>
<dbReference type="PRINTS" id="PR00039">
    <property type="entry name" value="HTHLYSR"/>
</dbReference>
<feature type="compositionally biased region" description="Basic residues" evidence="5">
    <location>
        <begin position="312"/>
        <end position="337"/>
    </location>
</feature>
<feature type="region of interest" description="Disordered" evidence="5">
    <location>
        <begin position="262"/>
        <end position="337"/>
    </location>
</feature>
<evidence type="ECO:0000256" key="1">
    <source>
        <dbReference type="ARBA" id="ARBA00009437"/>
    </source>
</evidence>
<gene>
    <name evidence="7" type="ORF">B0I08_101619</name>
</gene>
<comment type="similarity">
    <text evidence="1">Belongs to the LysR transcriptional regulatory family.</text>
</comment>
<dbReference type="PANTHER" id="PTHR30346:SF0">
    <property type="entry name" value="HCA OPERON TRANSCRIPTIONAL ACTIVATOR HCAR"/>
    <property type="match status" value="1"/>
</dbReference>
<dbReference type="GO" id="GO:0003677">
    <property type="term" value="F:DNA binding"/>
    <property type="evidence" value="ECO:0007669"/>
    <property type="project" value="UniProtKB-KW"/>
</dbReference>
<keyword evidence="2" id="KW-0805">Transcription regulation</keyword>
<dbReference type="InterPro" id="IPR005119">
    <property type="entry name" value="LysR_subst-bd"/>
</dbReference>
<organism evidence="7 8">
    <name type="scientific">Glaciihabitans tibetensis</name>
    <dbReference type="NCBI Taxonomy" id="1266600"/>
    <lineage>
        <taxon>Bacteria</taxon>
        <taxon>Bacillati</taxon>
        <taxon>Actinomycetota</taxon>
        <taxon>Actinomycetes</taxon>
        <taxon>Micrococcales</taxon>
        <taxon>Microbacteriaceae</taxon>
        <taxon>Glaciihabitans</taxon>
    </lineage>
</organism>
<dbReference type="SUPFAM" id="SSF46785">
    <property type="entry name" value="Winged helix' DNA-binding domain"/>
    <property type="match status" value="1"/>
</dbReference>
<dbReference type="GO" id="GO:0003700">
    <property type="term" value="F:DNA-binding transcription factor activity"/>
    <property type="evidence" value="ECO:0007669"/>
    <property type="project" value="InterPro"/>
</dbReference>
<accession>A0A2T0VJW5</accession>
<dbReference type="Gene3D" id="3.40.190.10">
    <property type="entry name" value="Periplasmic binding protein-like II"/>
    <property type="match status" value="2"/>
</dbReference>
<protein>
    <submittedName>
        <fullName evidence="7">DNA-binding transcriptional LysR family regulator</fullName>
    </submittedName>
</protein>
<feature type="domain" description="HTH lysR-type" evidence="6">
    <location>
        <begin position="1"/>
        <end position="58"/>
    </location>
</feature>
<evidence type="ECO:0000256" key="5">
    <source>
        <dbReference type="SAM" id="MobiDB-lite"/>
    </source>
</evidence>
<dbReference type="EMBL" id="PVTL01000001">
    <property type="protein sequence ID" value="PRY70483.1"/>
    <property type="molecule type" value="Genomic_DNA"/>
</dbReference>
<dbReference type="PROSITE" id="PS50931">
    <property type="entry name" value="HTH_LYSR"/>
    <property type="match status" value="1"/>
</dbReference>
<reference evidence="7 8" key="1">
    <citation type="submission" date="2018-03" db="EMBL/GenBank/DDBJ databases">
        <title>Genomic Encyclopedia of Type Strains, Phase III (KMG-III): the genomes of soil and plant-associated and newly described type strains.</title>
        <authorList>
            <person name="Whitman W."/>
        </authorList>
    </citation>
    <scope>NUCLEOTIDE SEQUENCE [LARGE SCALE GENOMIC DNA]</scope>
    <source>
        <strain evidence="7 8">CGMCC 1.12484</strain>
    </source>
</reference>
<evidence type="ECO:0000313" key="7">
    <source>
        <dbReference type="EMBL" id="PRY70483.1"/>
    </source>
</evidence>
<name>A0A2T0VJW5_9MICO</name>
<dbReference type="Pfam" id="PF00126">
    <property type="entry name" value="HTH_1"/>
    <property type="match status" value="1"/>
</dbReference>
<dbReference type="Pfam" id="PF03466">
    <property type="entry name" value="LysR_substrate"/>
    <property type="match status" value="2"/>
</dbReference>
<evidence type="ECO:0000256" key="3">
    <source>
        <dbReference type="ARBA" id="ARBA00023125"/>
    </source>
</evidence>
<dbReference type="SUPFAM" id="SSF53850">
    <property type="entry name" value="Periplasmic binding protein-like II"/>
    <property type="match status" value="1"/>
</dbReference>
<sequence length="337" mass="35269">MDVTLLRHFVAVAEQLHFARAAQSLGISRPALSSSVKALEAELGAELFDRSAERTTLSATGQQLLAESGPLIEAEELRLAEIAATMALPGTLSVAFVPGVTVGKWTLAWESRHPGIALRVRPVDEEDSVAVLRDGIADVSFVRLPVKDHGLGVIPLYQETAVVVVSKDHPIALFDSVTLADLADEKIVRKPPIVSDAVELVAAGVGVVLLPQSIARLHARKDVVARPVTDAPQTGIAIVWIEDDLTAEMEEFIGIVRGRTAASSRSGSPLSEAAGSDTDRAVGSGSSSSSPSSEKSGAAKSGQAKSAAGAAKKPKARQVKHSRGALQARNRKRGGGR</sequence>
<dbReference type="InterPro" id="IPR000847">
    <property type="entry name" value="LysR_HTH_N"/>
</dbReference>
<evidence type="ECO:0000256" key="4">
    <source>
        <dbReference type="ARBA" id="ARBA00023163"/>
    </source>
</evidence>
<evidence type="ECO:0000313" key="8">
    <source>
        <dbReference type="Proteomes" id="UP000237983"/>
    </source>
</evidence>